<dbReference type="PANTHER" id="PTHR30146:SF155">
    <property type="entry name" value="ALANINE RACEMASE"/>
    <property type="match status" value="1"/>
</dbReference>
<evidence type="ECO:0000256" key="1">
    <source>
        <dbReference type="ARBA" id="ARBA00023015"/>
    </source>
</evidence>
<keyword evidence="1" id="KW-0805">Transcription regulation</keyword>
<dbReference type="PANTHER" id="PTHR30146">
    <property type="entry name" value="LACI-RELATED TRANSCRIPTIONAL REPRESSOR"/>
    <property type="match status" value="1"/>
</dbReference>
<reference evidence="6" key="1">
    <citation type="submission" date="2019-10" db="EMBL/GenBank/DDBJ databases">
        <title>Streptomyces sp. nov., a novel actinobacterium isolated from alkaline environment.</title>
        <authorList>
            <person name="Golinska P."/>
        </authorList>
    </citation>
    <scope>NUCLEOTIDE SEQUENCE [LARGE SCALE GENOMIC DNA]</scope>
    <source>
        <strain evidence="6">DSM 42118</strain>
    </source>
</reference>
<dbReference type="CDD" id="cd06267">
    <property type="entry name" value="PBP1_LacI_sugar_binding-like"/>
    <property type="match status" value="1"/>
</dbReference>
<evidence type="ECO:0000313" key="6">
    <source>
        <dbReference type="Proteomes" id="UP000538929"/>
    </source>
</evidence>
<keyword evidence="6" id="KW-1185">Reference proteome</keyword>
<comment type="caution">
    <text evidence="5">The sequence shown here is derived from an EMBL/GenBank/DDBJ whole genome shotgun (WGS) entry which is preliminary data.</text>
</comment>
<keyword evidence="3" id="KW-0804">Transcription</keyword>
<gene>
    <name evidence="5" type="ORF">FNQ90_25280</name>
</gene>
<evidence type="ECO:0000313" key="5">
    <source>
        <dbReference type="EMBL" id="MBB0247343.1"/>
    </source>
</evidence>
<dbReference type="Proteomes" id="UP000538929">
    <property type="component" value="Unassembled WGS sequence"/>
</dbReference>
<dbReference type="Pfam" id="PF13377">
    <property type="entry name" value="Peripla_BP_3"/>
    <property type="match status" value="1"/>
</dbReference>
<accession>A0A7W3TI72</accession>
<feature type="domain" description="Transcriptional regulator LacI/GalR-like sensor" evidence="4">
    <location>
        <begin position="50"/>
        <end position="189"/>
    </location>
</feature>
<proteinExistence type="predicted"/>
<evidence type="ECO:0000259" key="4">
    <source>
        <dbReference type="Pfam" id="PF13377"/>
    </source>
</evidence>
<dbReference type="GO" id="GO:0003700">
    <property type="term" value="F:DNA-binding transcription factor activity"/>
    <property type="evidence" value="ECO:0007669"/>
    <property type="project" value="TreeGrafter"/>
</dbReference>
<evidence type="ECO:0000256" key="3">
    <source>
        <dbReference type="ARBA" id="ARBA00023163"/>
    </source>
</evidence>
<protein>
    <submittedName>
        <fullName evidence="5">LacI family transcriptional regulator</fullName>
    </submittedName>
</protein>
<dbReference type="SUPFAM" id="SSF53822">
    <property type="entry name" value="Periplasmic binding protein-like I"/>
    <property type="match status" value="1"/>
</dbReference>
<dbReference type="EMBL" id="VKHT01001619">
    <property type="protein sequence ID" value="MBB0247343.1"/>
    <property type="molecule type" value="Genomic_DNA"/>
</dbReference>
<dbReference type="InterPro" id="IPR046335">
    <property type="entry name" value="LacI/GalR-like_sensor"/>
</dbReference>
<organism evidence="5 6">
    <name type="scientific">Streptomyces alkaliphilus</name>
    <dbReference type="NCBI Taxonomy" id="1472722"/>
    <lineage>
        <taxon>Bacteria</taxon>
        <taxon>Bacillati</taxon>
        <taxon>Actinomycetota</taxon>
        <taxon>Actinomycetes</taxon>
        <taxon>Kitasatosporales</taxon>
        <taxon>Streptomycetaceae</taxon>
        <taxon>Streptomyces</taxon>
    </lineage>
</organism>
<dbReference type="InterPro" id="IPR028082">
    <property type="entry name" value="Peripla_BP_I"/>
</dbReference>
<dbReference type="Gene3D" id="3.40.50.2300">
    <property type="match status" value="2"/>
</dbReference>
<name>A0A7W3TI72_9ACTN</name>
<sequence>MIVVDPQHEDPRIPVLEELRLPAVVAGHPSAAGGLTAVWSDEAVGTREAVRHLADAGHRRLARVAGSPRLVRTALRDAALTEVCAELGLPKPRITHTDHTDGDGSETTRNLLTAPDRPTALLFDHDITAVACLSVAAELGLSVPADLSVVARDDSPLTRVVRPALTTVGRDIAGYGSRVATTLLTVIEEGGPVGEP</sequence>
<feature type="non-terminal residue" evidence="5">
    <location>
        <position position="196"/>
    </location>
</feature>
<evidence type="ECO:0000256" key="2">
    <source>
        <dbReference type="ARBA" id="ARBA00023125"/>
    </source>
</evidence>
<keyword evidence="2" id="KW-0238">DNA-binding</keyword>
<dbReference type="AlphaFoldDB" id="A0A7W3TI72"/>
<dbReference type="GO" id="GO:0000976">
    <property type="term" value="F:transcription cis-regulatory region binding"/>
    <property type="evidence" value="ECO:0007669"/>
    <property type="project" value="TreeGrafter"/>
</dbReference>